<feature type="domain" description="Knottins-like" evidence="4">
    <location>
        <begin position="38"/>
        <end position="85"/>
    </location>
</feature>
<evidence type="ECO:0000259" key="4">
    <source>
        <dbReference type="SMART" id="SM00505"/>
    </source>
</evidence>
<dbReference type="SMART" id="SM00505">
    <property type="entry name" value="Knot1"/>
    <property type="match status" value="1"/>
</dbReference>
<keyword evidence="3" id="KW-1015">Disulfide bond</keyword>
<evidence type="ECO:0000313" key="6">
    <source>
        <dbReference type="Proteomes" id="UP000824120"/>
    </source>
</evidence>
<dbReference type="GO" id="GO:0005576">
    <property type="term" value="C:extracellular region"/>
    <property type="evidence" value="ECO:0007669"/>
    <property type="project" value="UniProtKB-SubCell"/>
</dbReference>
<accession>A0A9J6AZW3</accession>
<dbReference type="InterPro" id="IPR036574">
    <property type="entry name" value="Scorpion_toxin-like_sf"/>
</dbReference>
<dbReference type="GO" id="GO:0006952">
    <property type="term" value="P:defense response"/>
    <property type="evidence" value="ECO:0007669"/>
    <property type="project" value="InterPro"/>
</dbReference>
<dbReference type="Gene3D" id="3.30.30.10">
    <property type="entry name" value="Knottin, scorpion toxin-like"/>
    <property type="match status" value="1"/>
</dbReference>
<gene>
    <name evidence="5" type="ORF">H5410_001512</name>
</gene>
<evidence type="ECO:0000256" key="3">
    <source>
        <dbReference type="ARBA" id="ARBA00023157"/>
    </source>
</evidence>
<comment type="subcellular location">
    <subcellularLocation>
        <location evidence="1">Secreted</location>
    </subcellularLocation>
</comment>
<evidence type="ECO:0000256" key="1">
    <source>
        <dbReference type="ARBA" id="ARBA00004613"/>
    </source>
</evidence>
<dbReference type="AlphaFoldDB" id="A0A9J6AZW3"/>
<dbReference type="Pfam" id="PF00304">
    <property type="entry name" value="Gamma-thionin"/>
    <property type="match status" value="1"/>
</dbReference>
<dbReference type="PANTHER" id="PTHR33147">
    <property type="entry name" value="DEFENSIN-LIKE PROTEIN 1"/>
    <property type="match status" value="1"/>
</dbReference>
<dbReference type="SUPFAM" id="SSF57095">
    <property type="entry name" value="Scorpion toxin-like"/>
    <property type="match status" value="1"/>
</dbReference>
<reference evidence="5 6" key="1">
    <citation type="submission" date="2020-09" db="EMBL/GenBank/DDBJ databases">
        <title>De no assembly of potato wild relative species, Solanum commersonii.</title>
        <authorList>
            <person name="Cho K."/>
        </authorList>
    </citation>
    <scope>NUCLEOTIDE SEQUENCE [LARGE SCALE GENOMIC DNA]</scope>
    <source>
        <strain evidence="5">LZ3.2</strain>
        <tissue evidence="5">Leaf</tissue>
    </source>
</reference>
<organism evidence="5 6">
    <name type="scientific">Solanum commersonii</name>
    <name type="common">Commerson's wild potato</name>
    <name type="synonym">Commerson's nightshade</name>
    <dbReference type="NCBI Taxonomy" id="4109"/>
    <lineage>
        <taxon>Eukaryota</taxon>
        <taxon>Viridiplantae</taxon>
        <taxon>Streptophyta</taxon>
        <taxon>Embryophyta</taxon>
        <taxon>Tracheophyta</taxon>
        <taxon>Spermatophyta</taxon>
        <taxon>Magnoliopsida</taxon>
        <taxon>eudicotyledons</taxon>
        <taxon>Gunneridae</taxon>
        <taxon>Pentapetalae</taxon>
        <taxon>asterids</taxon>
        <taxon>lamiids</taxon>
        <taxon>Solanales</taxon>
        <taxon>Solanaceae</taxon>
        <taxon>Solanoideae</taxon>
        <taxon>Solaneae</taxon>
        <taxon>Solanum</taxon>
    </lineage>
</organism>
<proteinExistence type="predicted"/>
<evidence type="ECO:0000256" key="2">
    <source>
        <dbReference type="ARBA" id="ARBA00022525"/>
    </source>
</evidence>
<dbReference type="OrthoDB" id="1851987at2759"/>
<dbReference type="PANTHER" id="PTHR33147:SF101">
    <property type="entry name" value="DEFENSIN-LIKE PROTEIN 13"/>
    <property type="match status" value="1"/>
</dbReference>
<protein>
    <recommendedName>
        <fullName evidence="4">Knottins-like domain-containing protein</fullName>
    </recommendedName>
</protein>
<dbReference type="Proteomes" id="UP000824120">
    <property type="component" value="Chromosome 1"/>
</dbReference>
<dbReference type="EMBL" id="JACXVP010000001">
    <property type="protein sequence ID" value="KAG5629795.1"/>
    <property type="molecule type" value="Genomic_DNA"/>
</dbReference>
<name>A0A9J6AZW3_SOLCO</name>
<dbReference type="InterPro" id="IPR003614">
    <property type="entry name" value="Knottins"/>
</dbReference>
<keyword evidence="2" id="KW-0964">Secreted</keyword>
<keyword evidence="6" id="KW-1185">Reference proteome</keyword>
<evidence type="ECO:0000313" key="5">
    <source>
        <dbReference type="EMBL" id="KAG5629795.1"/>
    </source>
</evidence>
<comment type="caution">
    <text evidence="5">The sequence shown here is derived from an EMBL/GenBank/DDBJ whole genome shotgun (WGS) entry which is preliminary data.</text>
</comment>
<sequence>MIRQDMTHFQRTKGMILDMRMWRLRIRVEEMQVAESTGCEKKSVTWSWPCFNTQGCNNQCINWEHAIHGACHMDWTGPACYCYFC</sequence>
<dbReference type="CDD" id="cd00107">
    <property type="entry name" value="Knot1"/>
    <property type="match status" value="1"/>
</dbReference>